<comment type="caution">
    <text evidence="2">The sequence shown here is derived from an EMBL/GenBank/DDBJ whole genome shotgun (WGS) entry which is preliminary data.</text>
</comment>
<dbReference type="InterPro" id="IPR053157">
    <property type="entry name" value="Sterol_Uptake_Regulator"/>
</dbReference>
<dbReference type="AlphaFoldDB" id="A0A9W8VBD4"/>
<evidence type="ECO:0000256" key="1">
    <source>
        <dbReference type="SAM" id="MobiDB-lite"/>
    </source>
</evidence>
<feature type="region of interest" description="Disordered" evidence="1">
    <location>
        <begin position="15"/>
        <end position="47"/>
    </location>
</feature>
<evidence type="ECO:0000313" key="2">
    <source>
        <dbReference type="EMBL" id="KAJ4249135.1"/>
    </source>
</evidence>
<dbReference type="PANTHER" id="PTHR47784">
    <property type="entry name" value="STEROL UPTAKE CONTROL PROTEIN 2"/>
    <property type="match status" value="1"/>
</dbReference>
<name>A0A9W8VBD4_9HYPO</name>
<dbReference type="PANTHER" id="PTHR47784:SF5">
    <property type="entry name" value="STEROL UPTAKE CONTROL PROTEIN 2"/>
    <property type="match status" value="1"/>
</dbReference>
<keyword evidence="3" id="KW-1185">Reference proteome</keyword>
<reference evidence="2" key="1">
    <citation type="submission" date="2022-09" db="EMBL/GenBank/DDBJ databases">
        <title>Fusarium specimens isolated from Avocado Roots.</title>
        <authorList>
            <person name="Stajich J."/>
            <person name="Roper C."/>
            <person name="Heimlech-Rivalta G."/>
        </authorList>
    </citation>
    <scope>NUCLEOTIDE SEQUENCE</scope>
    <source>
        <strain evidence="2">CF00136</strain>
    </source>
</reference>
<dbReference type="Proteomes" id="UP001152049">
    <property type="component" value="Unassembled WGS sequence"/>
</dbReference>
<protein>
    <submittedName>
        <fullName evidence="2">Uncharacterized protein</fullName>
    </submittedName>
</protein>
<dbReference type="OrthoDB" id="3546279at2759"/>
<dbReference type="GO" id="GO:0001228">
    <property type="term" value="F:DNA-binding transcription activator activity, RNA polymerase II-specific"/>
    <property type="evidence" value="ECO:0007669"/>
    <property type="project" value="TreeGrafter"/>
</dbReference>
<accession>A0A9W8VBD4</accession>
<feature type="compositionally biased region" description="Basic and acidic residues" evidence="1">
    <location>
        <begin position="18"/>
        <end position="30"/>
    </location>
</feature>
<evidence type="ECO:0000313" key="3">
    <source>
        <dbReference type="Proteomes" id="UP001152049"/>
    </source>
</evidence>
<gene>
    <name evidence="2" type="ORF">NW762_012469</name>
</gene>
<proteinExistence type="predicted"/>
<sequence>MAVLTAYISTASVSDIFHSPEPDQRDQHEDDDRDNPAPPLTISPGSAETARAETIFDHLMEIFIVTRGTRVIVKAGLDIGTFQTTAYRHLINASTTPNQHPLWSTSAATSEWYTMLRIQCLEDLVGGATANKPERDICASAITCLEEVHDGAARLLEYKKERLWNLQKNDALRYDFVWLLKWTAVVSQEFLALIHKRHQAAMVILAQFVAICDLFEYQWYLKNWVRNAMAAIRHILGSSKANSWVDKIVERWLIQSRS</sequence>
<dbReference type="EMBL" id="JAOQAZ010000034">
    <property type="protein sequence ID" value="KAJ4249135.1"/>
    <property type="molecule type" value="Genomic_DNA"/>
</dbReference>
<organism evidence="2 3">
    <name type="scientific">Fusarium torreyae</name>
    <dbReference type="NCBI Taxonomy" id="1237075"/>
    <lineage>
        <taxon>Eukaryota</taxon>
        <taxon>Fungi</taxon>
        <taxon>Dikarya</taxon>
        <taxon>Ascomycota</taxon>
        <taxon>Pezizomycotina</taxon>
        <taxon>Sordariomycetes</taxon>
        <taxon>Hypocreomycetidae</taxon>
        <taxon>Hypocreales</taxon>
        <taxon>Nectriaceae</taxon>
        <taxon>Fusarium</taxon>
    </lineage>
</organism>